<dbReference type="PANTHER" id="PTHR10954:SF23">
    <property type="entry name" value="RIBONUCLEASE"/>
    <property type="match status" value="1"/>
</dbReference>
<comment type="subcellular location">
    <subcellularLocation>
        <location evidence="3">Cytoplasm</location>
    </subcellularLocation>
</comment>
<keyword evidence="7 10" id="KW-0479">Metal-binding</keyword>
<evidence type="ECO:0000313" key="14">
    <source>
        <dbReference type="Proteomes" id="UP000289440"/>
    </source>
</evidence>
<name>A0A449A6G0_9BACT</name>
<feature type="binding site" evidence="10">
    <location>
        <position position="14"/>
    </location>
    <ligand>
        <name>a divalent metal cation</name>
        <dbReference type="ChEBI" id="CHEBI:60240"/>
    </ligand>
</feature>
<dbReference type="Proteomes" id="UP000289440">
    <property type="component" value="Chromosome"/>
</dbReference>
<evidence type="ECO:0000259" key="12">
    <source>
        <dbReference type="PROSITE" id="PS51975"/>
    </source>
</evidence>
<protein>
    <recommendedName>
        <fullName evidence="11">Ribonuclease</fullName>
        <ecNumber evidence="11">3.1.26.4</ecNumber>
    </recommendedName>
</protein>
<dbReference type="GO" id="GO:0032299">
    <property type="term" value="C:ribonuclease H2 complex"/>
    <property type="evidence" value="ECO:0007669"/>
    <property type="project" value="TreeGrafter"/>
</dbReference>
<dbReference type="InterPro" id="IPR024567">
    <property type="entry name" value="RNase_HII/HIII_dom"/>
</dbReference>
<feature type="binding site" evidence="10">
    <location>
        <position position="122"/>
    </location>
    <ligand>
        <name>a divalent metal cation</name>
        <dbReference type="ChEBI" id="CHEBI:60240"/>
    </ligand>
</feature>
<comment type="catalytic activity">
    <reaction evidence="1 10 11">
        <text>Endonucleolytic cleavage to 5'-phosphomonoester.</text>
        <dbReference type="EC" id="3.1.26.4"/>
    </reaction>
</comment>
<organism evidence="13 14">
    <name type="scientific">Mesomycoplasma neurolyticum</name>
    <dbReference type="NCBI Taxonomy" id="2120"/>
    <lineage>
        <taxon>Bacteria</taxon>
        <taxon>Bacillati</taxon>
        <taxon>Mycoplasmatota</taxon>
        <taxon>Mycoplasmoidales</taxon>
        <taxon>Metamycoplasmataceae</taxon>
        <taxon>Mesomycoplasma</taxon>
    </lineage>
</organism>
<feature type="binding site" evidence="10">
    <location>
        <position position="15"/>
    </location>
    <ligand>
        <name>a divalent metal cation</name>
        <dbReference type="ChEBI" id="CHEBI:60240"/>
    </ligand>
</feature>
<evidence type="ECO:0000256" key="7">
    <source>
        <dbReference type="ARBA" id="ARBA00022723"/>
    </source>
</evidence>
<dbReference type="AlphaFoldDB" id="A0A449A6G0"/>
<evidence type="ECO:0000313" key="13">
    <source>
        <dbReference type="EMBL" id="VEU59818.1"/>
    </source>
</evidence>
<dbReference type="Pfam" id="PF01351">
    <property type="entry name" value="RNase_HII"/>
    <property type="match status" value="1"/>
</dbReference>
<evidence type="ECO:0000256" key="3">
    <source>
        <dbReference type="ARBA" id="ARBA00004496"/>
    </source>
</evidence>
<gene>
    <name evidence="13" type="primary">rnhB</name>
    <name evidence="13" type="ORF">NCTC10166_00804</name>
</gene>
<dbReference type="CDD" id="cd06590">
    <property type="entry name" value="RNase_HII_bacteria_HIII_like"/>
    <property type="match status" value="1"/>
</dbReference>
<dbReference type="GO" id="GO:0046872">
    <property type="term" value="F:metal ion binding"/>
    <property type="evidence" value="ECO:0007669"/>
    <property type="project" value="UniProtKB-KW"/>
</dbReference>
<keyword evidence="5" id="KW-0963">Cytoplasm</keyword>
<evidence type="ECO:0000256" key="1">
    <source>
        <dbReference type="ARBA" id="ARBA00000077"/>
    </source>
</evidence>
<dbReference type="InterPro" id="IPR036397">
    <property type="entry name" value="RNaseH_sf"/>
</dbReference>
<keyword evidence="14" id="KW-1185">Reference proteome</keyword>
<evidence type="ECO:0000256" key="2">
    <source>
        <dbReference type="ARBA" id="ARBA00004065"/>
    </source>
</evidence>
<sequence length="232" mass="26922">MISNIDINNIIGCDETGVGDYFSPIVFSCVWIDKTQKHKLENIGITDSKKLTKNKIQELSTIIKENCLSITISINQDVYNRMITEKWNANEIKMIAYLEAFEKFFSVNHELISNLKPTILVDQFSTIKSIEKYIKKIIDNKIVPLNYFNDFSLLNFETKAEIKYLSVACASILARQTLNMLMDKQNKKWNMIFPYGAWNDLILNFTKKFVAKHGKKSLNYVAKVHFKNTKKI</sequence>
<evidence type="ECO:0000256" key="5">
    <source>
        <dbReference type="ARBA" id="ARBA00022490"/>
    </source>
</evidence>
<proteinExistence type="inferred from homology"/>
<evidence type="ECO:0000256" key="8">
    <source>
        <dbReference type="ARBA" id="ARBA00022759"/>
    </source>
</evidence>
<comment type="cofactor">
    <cofactor evidence="10">
        <name>Mn(2+)</name>
        <dbReference type="ChEBI" id="CHEBI:29035"/>
    </cofactor>
    <cofactor evidence="10">
        <name>Mg(2+)</name>
        <dbReference type="ChEBI" id="CHEBI:18420"/>
    </cofactor>
    <text evidence="10">Manganese or magnesium. Binds 1 divalent metal ion per monomer in the absence of substrate. May bind a second metal ion after substrate binding.</text>
</comment>
<dbReference type="InterPro" id="IPR001352">
    <property type="entry name" value="RNase_HII/HIII"/>
</dbReference>
<dbReference type="PROSITE" id="PS51975">
    <property type="entry name" value="RNASE_H_2"/>
    <property type="match status" value="1"/>
</dbReference>
<evidence type="ECO:0000256" key="11">
    <source>
        <dbReference type="RuleBase" id="RU003515"/>
    </source>
</evidence>
<keyword evidence="9 10" id="KW-0378">Hydrolase</keyword>
<evidence type="ECO:0000256" key="10">
    <source>
        <dbReference type="PROSITE-ProRule" id="PRU01319"/>
    </source>
</evidence>
<dbReference type="EMBL" id="LR214951">
    <property type="protein sequence ID" value="VEU59818.1"/>
    <property type="molecule type" value="Genomic_DNA"/>
</dbReference>
<keyword evidence="8 10" id="KW-0255">Endonuclease</keyword>
<dbReference type="GO" id="GO:0043137">
    <property type="term" value="P:DNA replication, removal of RNA primer"/>
    <property type="evidence" value="ECO:0007669"/>
    <property type="project" value="TreeGrafter"/>
</dbReference>
<dbReference type="GO" id="GO:0006298">
    <property type="term" value="P:mismatch repair"/>
    <property type="evidence" value="ECO:0007669"/>
    <property type="project" value="TreeGrafter"/>
</dbReference>
<dbReference type="InterPro" id="IPR012337">
    <property type="entry name" value="RNaseH-like_sf"/>
</dbReference>
<evidence type="ECO:0000256" key="9">
    <source>
        <dbReference type="ARBA" id="ARBA00022801"/>
    </source>
</evidence>
<dbReference type="OrthoDB" id="9777935at2"/>
<dbReference type="GO" id="GO:0004523">
    <property type="term" value="F:RNA-DNA hybrid ribonuclease activity"/>
    <property type="evidence" value="ECO:0007669"/>
    <property type="project" value="UniProtKB-UniRule"/>
</dbReference>
<keyword evidence="6 10" id="KW-0540">Nuclease</keyword>
<dbReference type="SUPFAM" id="SSF53098">
    <property type="entry name" value="Ribonuclease H-like"/>
    <property type="match status" value="1"/>
</dbReference>
<dbReference type="RefSeq" id="WP_129720183.1">
    <property type="nucleotide sequence ID" value="NZ_LR214951.1"/>
</dbReference>
<accession>A0A449A6G0</accession>
<dbReference type="GO" id="GO:0003723">
    <property type="term" value="F:RNA binding"/>
    <property type="evidence" value="ECO:0007669"/>
    <property type="project" value="UniProtKB-UniRule"/>
</dbReference>
<comment type="similarity">
    <text evidence="4">Belongs to the RNase HII family. RnhC subfamily.</text>
</comment>
<dbReference type="Gene3D" id="3.30.420.10">
    <property type="entry name" value="Ribonuclease H-like superfamily/Ribonuclease H"/>
    <property type="match status" value="1"/>
</dbReference>
<dbReference type="PANTHER" id="PTHR10954">
    <property type="entry name" value="RIBONUCLEASE H2 SUBUNIT A"/>
    <property type="match status" value="1"/>
</dbReference>
<comment type="function">
    <text evidence="2 11">Endonuclease that specifically degrades the RNA of RNA-DNA hybrids.</text>
</comment>
<evidence type="ECO:0000256" key="6">
    <source>
        <dbReference type="ARBA" id="ARBA00022722"/>
    </source>
</evidence>
<evidence type="ECO:0000256" key="4">
    <source>
        <dbReference type="ARBA" id="ARBA00008378"/>
    </source>
</evidence>
<dbReference type="KEGG" id="mnu:NCTC10166_00804"/>
<dbReference type="EC" id="3.1.26.4" evidence="11"/>
<dbReference type="GO" id="GO:0005737">
    <property type="term" value="C:cytoplasm"/>
    <property type="evidence" value="ECO:0007669"/>
    <property type="project" value="UniProtKB-SubCell"/>
</dbReference>
<reference evidence="13 14" key="1">
    <citation type="submission" date="2019-01" db="EMBL/GenBank/DDBJ databases">
        <authorList>
            <consortium name="Pathogen Informatics"/>
        </authorList>
    </citation>
    <scope>NUCLEOTIDE SEQUENCE [LARGE SCALE GENOMIC DNA]</scope>
    <source>
        <strain evidence="13 14">NCTC10166</strain>
    </source>
</reference>
<feature type="domain" description="RNase H type-2" evidence="12">
    <location>
        <begin position="8"/>
        <end position="232"/>
    </location>
</feature>